<evidence type="ECO:0000313" key="2">
    <source>
        <dbReference type="EMBL" id="KKJ01550.1"/>
    </source>
</evidence>
<feature type="transmembrane region" description="Helical" evidence="1">
    <location>
        <begin position="109"/>
        <end position="128"/>
    </location>
</feature>
<keyword evidence="1" id="KW-0472">Membrane</keyword>
<protein>
    <recommendedName>
        <fullName evidence="4">DUF3177 domain-containing protein</fullName>
    </recommendedName>
</protein>
<evidence type="ECO:0000313" key="3">
    <source>
        <dbReference type="Proteomes" id="UP000034681"/>
    </source>
</evidence>
<dbReference type="InterPro" id="IPR021515">
    <property type="entry name" value="DUF3177"/>
</dbReference>
<keyword evidence="1" id="KW-0812">Transmembrane</keyword>
<accession>A0A0M2PZG4</accession>
<keyword evidence="1" id="KW-1133">Transmembrane helix</keyword>
<dbReference type="eggNOG" id="ENOG502ZC57">
    <property type="taxonomic scope" value="Bacteria"/>
</dbReference>
<evidence type="ECO:0008006" key="4">
    <source>
        <dbReference type="Google" id="ProtNLM"/>
    </source>
</evidence>
<dbReference type="OrthoDB" id="517164at2"/>
<reference evidence="2" key="1">
    <citation type="submission" date="2012-04" db="EMBL/GenBank/DDBJ databases">
        <authorList>
            <person name="Borisov I.G."/>
            <person name="Ivanikova N.V."/>
            <person name="Pinevich A.V."/>
        </authorList>
    </citation>
    <scope>NUCLEOTIDE SEQUENCE</scope>
    <source>
        <strain evidence="2">CALU 1027</strain>
    </source>
</reference>
<gene>
    <name evidence="2" type="ORF">PROH_04430</name>
</gene>
<dbReference type="Proteomes" id="UP000034681">
    <property type="component" value="Unassembled WGS sequence"/>
</dbReference>
<feature type="transmembrane region" description="Helical" evidence="1">
    <location>
        <begin position="14"/>
        <end position="34"/>
    </location>
</feature>
<feature type="transmembrane region" description="Helical" evidence="1">
    <location>
        <begin position="46"/>
        <end position="67"/>
    </location>
</feature>
<feature type="transmembrane region" description="Helical" evidence="1">
    <location>
        <begin position="167"/>
        <end position="188"/>
    </location>
</feature>
<organism evidence="2 3">
    <name type="scientific">Prochlorothrix hollandica PCC 9006 = CALU 1027</name>
    <dbReference type="NCBI Taxonomy" id="317619"/>
    <lineage>
        <taxon>Bacteria</taxon>
        <taxon>Bacillati</taxon>
        <taxon>Cyanobacteriota</taxon>
        <taxon>Cyanophyceae</taxon>
        <taxon>Prochlorotrichales</taxon>
        <taxon>Prochlorotrichaceae</taxon>
        <taxon>Prochlorothrix</taxon>
    </lineage>
</organism>
<keyword evidence="3" id="KW-1185">Reference proteome</keyword>
<sequence length="200" mass="22883">MTDFALSALVWADYRLAVLFTVSLPLLLLIWAFISKMDAIQRLLEIYWKVSSLLAITVFLFIAAIPLGFVTGWLARLLIPISLWFWVDLNEDIHDMLPQRPLKIAFNSWRWGVTVYSVLGSLLSLGFVRCAGFSQDVLLTEDTSCRLWLEPPWGFRDYFMAGQTPDFVGFLGAFGLLIYTAYLVYFLVIRLGRQGRSAIR</sequence>
<dbReference type="RefSeq" id="WP_017714301.1">
    <property type="nucleotide sequence ID" value="NZ_KB235941.1"/>
</dbReference>
<dbReference type="AlphaFoldDB" id="A0A0M2PZG4"/>
<name>A0A0M2PZG4_PROHO</name>
<comment type="caution">
    <text evidence="2">The sequence shown here is derived from an EMBL/GenBank/DDBJ whole genome shotgun (WGS) entry which is preliminary data.</text>
</comment>
<evidence type="ECO:0000256" key="1">
    <source>
        <dbReference type="SAM" id="Phobius"/>
    </source>
</evidence>
<dbReference type="Pfam" id="PF11375">
    <property type="entry name" value="DUF3177"/>
    <property type="match status" value="1"/>
</dbReference>
<dbReference type="STRING" id="317619.GCA_000332315_04167"/>
<dbReference type="EMBL" id="AJTX02000002">
    <property type="protein sequence ID" value="KKJ01550.1"/>
    <property type="molecule type" value="Genomic_DNA"/>
</dbReference>
<feature type="transmembrane region" description="Helical" evidence="1">
    <location>
        <begin position="73"/>
        <end position="89"/>
    </location>
</feature>
<proteinExistence type="predicted"/>